<accession>A0A0E4H0L5</accession>
<dbReference type="CDD" id="cd02440">
    <property type="entry name" value="AdoMet_MTases"/>
    <property type="match status" value="1"/>
</dbReference>
<dbReference type="Gene3D" id="3.40.50.150">
    <property type="entry name" value="Vaccinia Virus protein VP39"/>
    <property type="match status" value="1"/>
</dbReference>
<proteinExistence type="predicted"/>
<evidence type="ECO:0000313" key="5">
    <source>
        <dbReference type="EMBL" id="CQD13170.1"/>
    </source>
</evidence>
<dbReference type="InterPro" id="IPR029063">
    <property type="entry name" value="SAM-dependent_MTases_sf"/>
</dbReference>
<dbReference type="EMBL" id="CTEE01000001">
    <property type="protein sequence ID" value="CQD13170.1"/>
    <property type="molecule type" value="Genomic_DNA"/>
</dbReference>
<evidence type="ECO:0000313" key="6">
    <source>
        <dbReference type="Proteomes" id="UP000199251"/>
    </source>
</evidence>
<dbReference type="PANTHER" id="PTHR42912">
    <property type="entry name" value="METHYLTRANSFERASE"/>
    <property type="match status" value="1"/>
</dbReference>
<dbReference type="PANTHER" id="PTHR42912:SF93">
    <property type="entry name" value="N6-ADENOSINE-METHYLTRANSFERASE TMT1A"/>
    <property type="match status" value="1"/>
</dbReference>
<organism evidence="5 6">
    <name type="scientific">Mycobacterium lentiflavum</name>
    <dbReference type="NCBI Taxonomy" id="141349"/>
    <lineage>
        <taxon>Bacteria</taxon>
        <taxon>Bacillati</taxon>
        <taxon>Actinomycetota</taxon>
        <taxon>Actinomycetes</taxon>
        <taxon>Mycobacteriales</taxon>
        <taxon>Mycobacteriaceae</taxon>
        <taxon>Mycobacterium</taxon>
        <taxon>Mycobacterium simiae complex</taxon>
    </lineage>
</organism>
<dbReference type="InterPro" id="IPR020598">
    <property type="entry name" value="rRNA_Ade_methylase_Trfase_N"/>
</dbReference>
<dbReference type="Pfam" id="PF08241">
    <property type="entry name" value="Methyltransf_11"/>
    <property type="match status" value="1"/>
</dbReference>
<evidence type="ECO:0000256" key="2">
    <source>
        <dbReference type="ARBA" id="ARBA00022679"/>
    </source>
</evidence>
<name>A0A0E4H0L5_MYCLN</name>
<evidence type="ECO:0000259" key="4">
    <source>
        <dbReference type="SMART" id="SM00650"/>
    </source>
</evidence>
<keyword evidence="1 5" id="KW-0489">Methyltransferase</keyword>
<dbReference type="InterPro" id="IPR013216">
    <property type="entry name" value="Methyltransf_11"/>
</dbReference>
<dbReference type="AlphaFoldDB" id="A0A0E4H0L5"/>
<sequence length="201" mass="22628">MLLRYWANVFRMAMNLAHRRICSSQRWAKAVEDDLLPWALADVDLGDNTLEIGPGYGAILRVLLDKTPKLTSVEIDTPMAQRLQRRYGDRARIINGDATATGLPDDEFSSVVSFTMLHHVPTVELQDRLFAEAFRVLRPGGVFAGSDSVNSLRFRILHFRDICNTVSPDTLPDRLRAAGFGHVEVEVRGGRLRWRAVKLAD</sequence>
<dbReference type="SMART" id="SM00650">
    <property type="entry name" value="rADc"/>
    <property type="match status" value="1"/>
</dbReference>
<keyword evidence="3" id="KW-0949">S-adenosyl-L-methionine</keyword>
<keyword evidence="2 5" id="KW-0808">Transferase</keyword>
<evidence type="ECO:0000256" key="3">
    <source>
        <dbReference type="ARBA" id="ARBA00022691"/>
    </source>
</evidence>
<dbReference type="STRING" id="141349.BN1232_02560"/>
<reference evidence="5 6" key="1">
    <citation type="submission" date="2015-03" db="EMBL/GenBank/DDBJ databases">
        <authorList>
            <person name="Urmite Genomes"/>
        </authorList>
    </citation>
    <scope>NUCLEOTIDE SEQUENCE [LARGE SCALE GENOMIC DNA]</scope>
    <source>
        <strain evidence="5 6">CSUR P1491</strain>
    </source>
</reference>
<feature type="domain" description="Ribosomal RNA adenine methylase transferase N-terminal" evidence="4">
    <location>
        <begin position="39"/>
        <end position="158"/>
    </location>
</feature>
<gene>
    <name evidence="5" type="ORF">BN1232_02560</name>
</gene>
<evidence type="ECO:0000256" key="1">
    <source>
        <dbReference type="ARBA" id="ARBA00022603"/>
    </source>
</evidence>
<dbReference type="SUPFAM" id="SSF53335">
    <property type="entry name" value="S-adenosyl-L-methionine-dependent methyltransferases"/>
    <property type="match status" value="1"/>
</dbReference>
<dbReference type="GO" id="GO:0000179">
    <property type="term" value="F:rRNA (adenine-N6,N6-)-dimethyltransferase activity"/>
    <property type="evidence" value="ECO:0007669"/>
    <property type="project" value="InterPro"/>
</dbReference>
<protein>
    <submittedName>
        <fullName evidence="5">Type 11 methyltransferase</fullName>
    </submittedName>
</protein>
<dbReference type="InterPro" id="IPR050508">
    <property type="entry name" value="Methyltransf_Superfamily"/>
</dbReference>
<dbReference type="Proteomes" id="UP000199251">
    <property type="component" value="Unassembled WGS sequence"/>
</dbReference>